<dbReference type="Proteomes" id="UP000887013">
    <property type="component" value="Unassembled WGS sequence"/>
</dbReference>
<dbReference type="GO" id="GO:0016787">
    <property type="term" value="F:hydrolase activity"/>
    <property type="evidence" value="ECO:0007669"/>
    <property type="project" value="UniProtKB-KW"/>
</dbReference>
<dbReference type="InterPro" id="IPR023538">
    <property type="entry name" value="RNP1"/>
</dbReference>
<dbReference type="InterPro" id="IPR023534">
    <property type="entry name" value="Rof/RNase_P-like"/>
</dbReference>
<dbReference type="InterPro" id="IPR002730">
    <property type="entry name" value="Rpp29/RNP1"/>
</dbReference>
<dbReference type="GO" id="GO:0005730">
    <property type="term" value="C:nucleolus"/>
    <property type="evidence" value="ECO:0007669"/>
    <property type="project" value="UniProtKB-SubCell"/>
</dbReference>
<evidence type="ECO:0000256" key="7">
    <source>
        <dbReference type="ARBA" id="ARBA00022759"/>
    </source>
</evidence>
<proteinExistence type="inferred from homology"/>
<dbReference type="PANTHER" id="PTHR13348">
    <property type="entry name" value="RIBONUCLEASE P SUBUNIT P29"/>
    <property type="match status" value="1"/>
</dbReference>
<dbReference type="AlphaFoldDB" id="A0A8X6MJ20"/>
<accession>A0A8X6MJ20</accession>
<dbReference type="SMART" id="SM00538">
    <property type="entry name" value="POP4"/>
    <property type="match status" value="1"/>
</dbReference>
<evidence type="ECO:0000313" key="12">
    <source>
        <dbReference type="Proteomes" id="UP000887013"/>
    </source>
</evidence>
<comment type="function">
    <text evidence="1 10">Component of ribonuclease P, a ribonucleoprotein complex that generates mature tRNA molecules by cleaving their 5'-ends.</text>
</comment>
<dbReference type="OrthoDB" id="124041at2759"/>
<keyword evidence="8" id="KW-0378">Hydrolase</keyword>
<keyword evidence="6" id="KW-0540">Nuclease</keyword>
<dbReference type="PANTHER" id="PTHR13348:SF0">
    <property type="entry name" value="RIBONUCLEASE P PROTEIN SUBUNIT P29"/>
    <property type="match status" value="1"/>
</dbReference>
<dbReference type="InterPro" id="IPR036980">
    <property type="entry name" value="RNase_P/MRP_Rpp29_sf"/>
</dbReference>
<dbReference type="EMBL" id="BMAW01047403">
    <property type="protein sequence ID" value="GFS60641.1"/>
    <property type="molecule type" value="Genomic_DNA"/>
</dbReference>
<evidence type="ECO:0000256" key="8">
    <source>
        <dbReference type="ARBA" id="ARBA00022801"/>
    </source>
</evidence>
<dbReference type="GO" id="GO:0000172">
    <property type="term" value="C:ribonuclease MRP complex"/>
    <property type="evidence" value="ECO:0007669"/>
    <property type="project" value="InterPro"/>
</dbReference>
<dbReference type="Pfam" id="PF01868">
    <property type="entry name" value="RNase_P-MRP_p29"/>
    <property type="match status" value="1"/>
</dbReference>
<evidence type="ECO:0000256" key="2">
    <source>
        <dbReference type="ARBA" id="ARBA00006181"/>
    </source>
</evidence>
<dbReference type="GO" id="GO:0033204">
    <property type="term" value="F:ribonuclease P RNA binding"/>
    <property type="evidence" value="ECO:0007669"/>
    <property type="project" value="InterPro"/>
</dbReference>
<organism evidence="11 12">
    <name type="scientific">Nephila pilipes</name>
    <name type="common">Giant wood spider</name>
    <name type="synonym">Nephila maculata</name>
    <dbReference type="NCBI Taxonomy" id="299642"/>
    <lineage>
        <taxon>Eukaryota</taxon>
        <taxon>Metazoa</taxon>
        <taxon>Ecdysozoa</taxon>
        <taxon>Arthropoda</taxon>
        <taxon>Chelicerata</taxon>
        <taxon>Arachnida</taxon>
        <taxon>Araneae</taxon>
        <taxon>Araneomorphae</taxon>
        <taxon>Entelegynae</taxon>
        <taxon>Araneoidea</taxon>
        <taxon>Nephilidae</taxon>
        <taxon>Nephila</taxon>
    </lineage>
</organism>
<comment type="subcellular location">
    <subcellularLocation>
        <location evidence="10">Nucleus</location>
        <location evidence="10">Nucleolus</location>
    </subcellularLocation>
</comment>
<evidence type="ECO:0000256" key="3">
    <source>
        <dbReference type="ARBA" id="ARBA00016225"/>
    </source>
</evidence>
<evidence type="ECO:0000313" key="11">
    <source>
        <dbReference type="EMBL" id="GFS60641.1"/>
    </source>
</evidence>
<dbReference type="Gene3D" id="2.30.30.210">
    <property type="entry name" value="Ribonuclease P/MRP, subunit p29"/>
    <property type="match status" value="1"/>
</dbReference>
<evidence type="ECO:0000256" key="4">
    <source>
        <dbReference type="ARBA" id="ARBA00022490"/>
    </source>
</evidence>
<keyword evidence="10" id="KW-0539">Nucleus</keyword>
<evidence type="ECO:0000256" key="9">
    <source>
        <dbReference type="ARBA" id="ARBA00046486"/>
    </source>
</evidence>
<dbReference type="InterPro" id="IPR016848">
    <property type="entry name" value="RNase_P/MRP_Rpp29-subunit"/>
</dbReference>
<comment type="subunit">
    <text evidence="9">Component of nuclear RNase P and RNase MRP ribonucleoproteins. RNase P consists of a catalytic RNA moiety and 10 different protein chains; POP1, POP4, POP5, POP7, RPP14, RPP21, RPP25, RPP30, RPP38 and RPP40. Within the RNase P complex, POP1, POP7 and RPP25 form the 'finger' subcomplex, POP5, RPP14, RPP40 and homodimeric RPP30 form the 'palm' subcomplex, and RPP21, POP4 and RPP38 form the 'wrist' subcomplex. All subunits of the RNase P complex interact with the catalytic RNA. Several subunits of RNase P are also part of the RNase MRP complex. RNase MRP consists of a catalytic RNA moiety and about 8 protein subunits; POP1, POP7, RPP25, RPP30, RPP38, RPP40 and possibly also POP4 and POP5.</text>
</comment>
<dbReference type="GO" id="GO:0030677">
    <property type="term" value="C:ribonuclease P complex"/>
    <property type="evidence" value="ECO:0007669"/>
    <property type="project" value="UniProtKB-UniRule"/>
</dbReference>
<keyword evidence="4" id="KW-0963">Cytoplasm</keyword>
<gene>
    <name evidence="11" type="primary">POP4</name>
    <name evidence="11" type="ORF">NPIL_116931</name>
</gene>
<keyword evidence="12" id="KW-1185">Reference proteome</keyword>
<name>A0A8X6MJ20_NEPPI</name>
<dbReference type="GO" id="GO:0004519">
    <property type="term" value="F:endonuclease activity"/>
    <property type="evidence" value="ECO:0007669"/>
    <property type="project" value="UniProtKB-KW"/>
</dbReference>
<evidence type="ECO:0000256" key="5">
    <source>
        <dbReference type="ARBA" id="ARBA00022694"/>
    </source>
</evidence>
<keyword evidence="5 10" id="KW-0819">tRNA processing</keyword>
<protein>
    <recommendedName>
        <fullName evidence="3 10">Ribonuclease P protein subunit p29</fullName>
    </recommendedName>
</protein>
<dbReference type="GO" id="GO:0006364">
    <property type="term" value="P:rRNA processing"/>
    <property type="evidence" value="ECO:0007669"/>
    <property type="project" value="TreeGrafter"/>
</dbReference>
<dbReference type="SUPFAM" id="SSF101744">
    <property type="entry name" value="Rof/RNase P subunit-like"/>
    <property type="match status" value="1"/>
</dbReference>
<evidence type="ECO:0000256" key="1">
    <source>
        <dbReference type="ARBA" id="ARBA00002435"/>
    </source>
</evidence>
<evidence type="ECO:0000256" key="10">
    <source>
        <dbReference type="PIRNR" id="PIRNR027081"/>
    </source>
</evidence>
<comment type="caution">
    <text evidence="11">The sequence shown here is derived from an EMBL/GenBank/DDBJ whole genome shotgun (WGS) entry which is preliminary data.</text>
</comment>
<dbReference type="GO" id="GO:0001682">
    <property type="term" value="P:tRNA 5'-leader removal"/>
    <property type="evidence" value="ECO:0007669"/>
    <property type="project" value="InterPro"/>
</dbReference>
<dbReference type="PIRSF" id="PIRSF027081">
    <property type="entry name" value="RNase_P/MRP_p29_subunit"/>
    <property type="match status" value="1"/>
</dbReference>
<reference evidence="11" key="1">
    <citation type="submission" date="2020-08" db="EMBL/GenBank/DDBJ databases">
        <title>Multicomponent nature underlies the extraordinary mechanical properties of spider dragline silk.</title>
        <authorList>
            <person name="Kono N."/>
            <person name="Nakamura H."/>
            <person name="Mori M."/>
            <person name="Yoshida Y."/>
            <person name="Ohtoshi R."/>
            <person name="Malay A.D."/>
            <person name="Moran D.A.P."/>
            <person name="Tomita M."/>
            <person name="Numata K."/>
            <person name="Arakawa K."/>
        </authorList>
    </citation>
    <scope>NUCLEOTIDE SEQUENCE</scope>
</reference>
<sequence>MDTTQSSKKHPKREEKNKNILFKDLPPSIEKLSERINLRKVPADFIKTFLKENLPEKCTKDLHEYKKYILSFDKFKKRKRQLEQNKRKTLLNASEQRKLGIFKMDPQNTKFKTFVPIHLLWKQYMLKMLQLKEPLPDDLSGVYQKLLKADYHGCLLVVASSACHNFVGCKGIVIQETKNVFRLITEGDKVKTIPKKRSVFCFELNGNIFKIYGDNFCFVPYERIRVKFKTRNLVNP</sequence>
<comment type="similarity">
    <text evidence="2">Belongs to the eukaryotic/archaeal RNase P protein component 1 family.</text>
</comment>
<dbReference type="HAMAP" id="MF_00754">
    <property type="entry name" value="RNase_P_1"/>
    <property type="match status" value="1"/>
</dbReference>
<evidence type="ECO:0000256" key="6">
    <source>
        <dbReference type="ARBA" id="ARBA00022722"/>
    </source>
</evidence>
<keyword evidence="7" id="KW-0255">Endonuclease</keyword>